<evidence type="ECO:0000313" key="3">
    <source>
        <dbReference type="EMBL" id="GAA2204136.1"/>
    </source>
</evidence>
<evidence type="ECO:0000313" key="4">
    <source>
        <dbReference type="Proteomes" id="UP001499843"/>
    </source>
</evidence>
<keyword evidence="2" id="KW-0472">Membrane</keyword>
<feature type="compositionally biased region" description="Basic and acidic residues" evidence="1">
    <location>
        <begin position="185"/>
        <end position="195"/>
    </location>
</feature>
<keyword evidence="2" id="KW-0812">Transmembrane</keyword>
<keyword evidence="2" id="KW-1133">Transmembrane helix</keyword>
<feature type="region of interest" description="Disordered" evidence="1">
    <location>
        <begin position="1"/>
        <end position="252"/>
    </location>
</feature>
<protein>
    <submittedName>
        <fullName evidence="3">Uncharacterized protein</fullName>
    </submittedName>
</protein>
<organism evidence="3 4">
    <name type="scientific">Nonomuraea monospora</name>
    <dbReference type="NCBI Taxonomy" id="568818"/>
    <lineage>
        <taxon>Bacteria</taxon>
        <taxon>Bacillati</taxon>
        <taxon>Actinomycetota</taxon>
        <taxon>Actinomycetes</taxon>
        <taxon>Streptosporangiales</taxon>
        <taxon>Streptosporangiaceae</taxon>
        <taxon>Nonomuraea</taxon>
    </lineage>
</organism>
<feature type="region of interest" description="Disordered" evidence="1">
    <location>
        <begin position="283"/>
        <end position="438"/>
    </location>
</feature>
<feature type="compositionally biased region" description="Low complexity" evidence="1">
    <location>
        <begin position="390"/>
        <end position="418"/>
    </location>
</feature>
<feature type="compositionally biased region" description="Basic and acidic residues" evidence="1">
    <location>
        <begin position="339"/>
        <end position="349"/>
    </location>
</feature>
<evidence type="ECO:0000256" key="2">
    <source>
        <dbReference type="SAM" id="Phobius"/>
    </source>
</evidence>
<sequence>MARDENDRPYEDGQGKSLNPEMTGDVLSPRWSTDDTDEQPAIQVVGNETYILPPDRGALTGEPQLIGETPRDVLDDPAPPRDLLSGDPRDVLGVSSGGYDLGGQSGPHDVLGASRDGYDLGGSHGAGAYDVGGPRDAGAYDGGGSRDGGGYDLGASGPHDLRADVYSDELSGPHEVRAGSPYDELAEHSGPHRVADDDDNPYLPIDRSYEAGRDDLDEDRPKRGFLGSGWTDDSGDSYDGRSSGGEGEVRRRTRVLLVAAVAVVLVGVGAGWMLTGTSSDDPCAGVQCASAGEVNSPSESAAPEDTAAEEATEETPEPTDSVTDEPAEPESAIPTPAQERTRPTREAEPRPTPTRQKATTEPTRKPTRDPQGTMNDTADSRGQDSGGSDGSSSSSDKGGTNDTGDSTTTQPPATTQAPVPAPTQEERKGLLDILFPWA</sequence>
<feature type="compositionally biased region" description="Gly residues" evidence="1">
    <location>
        <begin position="95"/>
        <end position="105"/>
    </location>
</feature>
<feature type="compositionally biased region" description="Acidic residues" evidence="1">
    <location>
        <begin position="306"/>
        <end position="328"/>
    </location>
</feature>
<feature type="compositionally biased region" description="Basic and acidic residues" evidence="1">
    <location>
        <begin position="1"/>
        <end position="14"/>
    </location>
</feature>
<dbReference type="EMBL" id="BAAAQX010000001">
    <property type="protein sequence ID" value="GAA2204136.1"/>
    <property type="molecule type" value="Genomic_DNA"/>
</dbReference>
<feature type="transmembrane region" description="Helical" evidence="2">
    <location>
        <begin position="255"/>
        <end position="274"/>
    </location>
</feature>
<dbReference type="Proteomes" id="UP001499843">
    <property type="component" value="Unassembled WGS sequence"/>
</dbReference>
<accession>A0ABN3C4W0</accession>
<feature type="compositionally biased region" description="Basic and acidic residues" evidence="1">
    <location>
        <begin position="207"/>
        <end position="222"/>
    </location>
</feature>
<gene>
    <name evidence="3" type="ORF">GCM10009850_001990</name>
</gene>
<reference evidence="3 4" key="1">
    <citation type="journal article" date="2019" name="Int. J. Syst. Evol. Microbiol.">
        <title>The Global Catalogue of Microorganisms (GCM) 10K type strain sequencing project: providing services to taxonomists for standard genome sequencing and annotation.</title>
        <authorList>
            <consortium name="The Broad Institute Genomics Platform"/>
            <consortium name="The Broad Institute Genome Sequencing Center for Infectious Disease"/>
            <person name="Wu L."/>
            <person name="Ma J."/>
        </authorList>
    </citation>
    <scope>NUCLEOTIDE SEQUENCE [LARGE SCALE GENOMIC DNA]</scope>
    <source>
        <strain evidence="3 4">JCM 16114</strain>
    </source>
</reference>
<evidence type="ECO:0000256" key="1">
    <source>
        <dbReference type="SAM" id="MobiDB-lite"/>
    </source>
</evidence>
<comment type="caution">
    <text evidence="3">The sequence shown here is derived from an EMBL/GenBank/DDBJ whole genome shotgun (WGS) entry which is preliminary data.</text>
</comment>
<keyword evidence="4" id="KW-1185">Reference proteome</keyword>
<feature type="compositionally biased region" description="Gly residues" evidence="1">
    <location>
        <begin position="140"/>
        <end position="152"/>
    </location>
</feature>
<feature type="compositionally biased region" description="Basic and acidic residues" evidence="1">
    <location>
        <begin position="159"/>
        <end position="177"/>
    </location>
</feature>
<name>A0ABN3C4W0_9ACTN</name>
<feature type="compositionally biased region" description="Low complexity" evidence="1">
    <location>
        <begin position="296"/>
        <end position="305"/>
    </location>
</feature>
<proteinExistence type="predicted"/>